<dbReference type="Proteomes" id="UP000034150">
    <property type="component" value="Unassembled WGS sequence"/>
</dbReference>
<dbReference type="EMBL" id="LAUZ02000015">
    <property type="protein sequence ID" value="KKF03280.1"/>
    <property type="molecule type" value="Genomic_DNA"/>
</dbReference>
<accession>A0A0M2K7T1</accession>
<protein>
    <submittedName>
        <fullName evidence="1">Uncharacterized protein</fullName>
    </submittedName>
</protein>
<dbReference type="PATRIC" id="fig|1807.13.peg.1844"/>
<gene>
    <name evidence="1" type="ORF">WN67_04120</name>
</gene>
<evidence type="ECO:0000313" key="1">
    <source>
        <dbReference type="EMBL" id="KKF03280.1"/>
    </source>
</evidence>
<proteinExistence type="predicted"/>
<comment type="caution">
    <text evidence="1">The sequence shown here is derived from an EMBL/GenBank/DDBJ whole genome shotgun (WGS) entry which is preliminary data.</text>
</comment>
<sequence>MVSYGLGLDSTCLLLRWLREPSTRDFAVEDMVVVTAMVGDEFSSTTVAVESLMLPLFREFGVRYVQCARGQRVTTAAGEGVVVLDDSTYPQKLYAEGAYRLSDEMLSAGTLPQLGGARKCSMHAKGWALDPVIAKLTAGQPYRHAIGFELGEQGRAEKDRRYNTTQRTGWYPLIEAGFDRQACHDYVSANLGVAWEKSCCSYCVFALTSARGRAGMVERYRQEPAAGARAMLIEATARRLNARQTLIAGSSVAQMVREAGLTAVEDEFRRVFAESGFAVYDVRRVTPAGVGGRRGVTARSVRRLATGSEGAMDAYLAGSPGQRAVGADRIVRHHLPAGPGCEHFRVVAPAVVEDKQRKGFDRIWANANSPSLF</sequence>
<dbReference type="AlphaFoldDB" id="A0A0M2K7T1"/>
<keyword evidence="2" id="KW-1185">Reference proteome</keyword>
<evidence type="ECO:0000313" key="2">
    <source>
        <dbReference type="Proteomes" id="UP000034150"/>
    </source>
</evidence>
<reference evidence="1 2" key="1">
    <citation type="journal article" date="2015" name="Genome Announc.">
        <title>Draft Genome Sequence of Mycobacterium obuense Strain UC1, Isolated from Patient Sputum.</title>
        <authorList>
            <person name="Greninger A.L."/>
            <person name="Cunningham G."/>
            <person name="Hsu E.D."/>
            <person name="Yu J.M."/>
            <person name="Chiu C.Y."/>
            <person name="Miller S."/>
        </authorList>
    </citation>
    <scope>NUCLEOTIDE SEQUENCE [LARGE SCALE GENOMIC DNA]</scope>
    <source>
        <strain evidence="1 2">UC1</strain>
    </source>
</reference>
<organism evidence="1 2">
    <name type="scientific">Mycolicibacterium obuense</name>
    <dbReference type="NCBI Taxonomy" id="1807"/>
    <lineage>
        <taxon>Bacteria</taxon>
        <taxon>Bacillati</taxon>
        <taxon>Actinomycetota</taxon>
        <taxon>Actinomycetes</taxon>
        <taxon>Mycobacteriales</taxon>
        <taxon>Mycobacteriaceae</taxon>
        <taxon>Mycolicibacterium</taxon>
    </lineage>
</organism>
<name>A0A0M2K7T1_9MYCO</name>